<dbReference type="RefSeq" id="WP_093337427.1">
    <property type="nucleotide sequence ID" value="NZ_FOXD01000011.1"/>
</dbReference>
<dbReference type="STRING" id="1884432.SAMN05518683_11161"/>
<keyword evidence="3" id="KW-1185">Reference proteome</keyword>
<accession>A0A1I5TRB7</accession>
<dbReference type="Proteomes" id="UP000198892">
    <property type="component" value="Unassembled WGS sequence"/>
</dbReference>
<name>A0A1I5TRB7_9BACI</name>
<dbReference type="EMBL" id="FOXD01000011">
    <property type="protein sequence ID" value="SFP85609.1"/>
    <property type="molecule type" value="Genomic_DNA"/>
</dbReference>
<protein>
    <submittedName>
        <fullName evidence="2">Pilus assembly protein Flp/PilA</fullName>
    </submittedName>
</protein>
<evidence type="ECO:0000256" key="1">
    <source>
        <dbReference type="SAM" id="Phobius"/>
    </source>
</evidence>
<reference evidence="3" key="1">
    <citation type="submission" date="2016-10" db="EMBL/GenBank/DDBJ databases">
        <authorList>
            <person name="Varghese N."/>
            <person name="Submissions S."/>
        </authorList>
    </citation>
    <scope>NUCLEOTIDE SEQUENCE [LARGE SCALE GENOMIC DNA]</scope>
    <source>
        <strain evidence="3">S7</strain>
    </source>
</reference>
<keyword evidence="1" id="KW-0472">Membrane</keyword>
<keyword evidence="1" id="KW-1133">Transmembrane helix</keyword>
<gene>
    <name evidence="2" type="ORF">SAMN05518683_11161</name>
</gene>
<dbReference type="OrthoDB" id="290056at2"/>
<keyword evidence="1" id="KW-0812">Transmembrane</keyword>
<organism evidence="2 3">
    <name type="scientific">Salibacterium halotolerans</name>
    <dbReference type="NCBI Taxonomy" id="1884432"/>
    <lineage>
        <taxon>Bacteria</taxon>
        <taxon>Bacillati</taxon>
        <taxon>Bacillota</taxon>
        <taxon>Bacilli</taxon>
        <taxon>Bacillales</taxon>
        <taxon>Bacillaceae</taxon>
    </lineage>
</organism>
<evidence type="ECO:0000313" key="3">
    <source>
        <dbReference type="Proteomes" id="UP000198892"/>
    </source>
</evidence>
<proteinExistence type="predicted"/>
<dbReference type="AlphaFoldDB" id="A0A1I5TRB7"/>
<evidence type="ECO:0000313" key="2">
    <source>
        <dbReference type="EMBL" id="SFP85609.1"/>
    </source>
</evidence>
<sequence length="57" mass="6169">MKNLLLKFWEEEEGQALSEYGVILGLILVAAVGLISTMGEQIRNIFDSISSSLNIGG</sequence>
<feature type="transmembrane region" description="Helical" evidence="1">
    <location>
        <begin position="20"/>
        <end position="39"/>
    </location>
</feature>